<reference evidence="4" key="2">
    <citation type="submission" date="2024-06" db="UniProtKB">
        <authorList>
            <consortium name="EnsemblMetazoa"/>
        </authorList>
    </citation>
    <scope>IDENTIFICATION</scope>
</reference>
<feature type="repeat" description="ANK" evidence="3">
    <location>
        <begin position="150"/>
        <end position="182"/>
    </location>
</feature>
<evidence type="ECO:0000256" key="1">
    <source>
        <dbReference type="ARBA" id="ARBA00022737"/>
    </source>
</evidence>
<keyword evidence="5" id="KW-1185">Reference proteome</keyword>
<evidence type="ECO:0000256" key="3">
    <source>
        <dbReference type="PROSITE-ProRule" id="PRU00023"/>
    </source>
</evidence>
<dbReference type="RefSeq" id="XP_019854793.1">
    <property type="nucleotide sequence ID" value="XM_019999234.1"/>
</dbReference>
<feature type="repeat" description="ANK" evidence="3">
    <location>
        <begin position="183"/>
        <end position="209"/>
    </location>
</feature>
<dbReference type="SMART" id="SM00248">
    <property type="entry name" value="ANK"/>
    <property type="match status" value="9"/>
</dbReference>
<feature type="repeat" description="ANK" evidence="3">
    <location>
        <begin position="97"/>
        <end position="129"/>
    </location>
</feature>
<dbReference type="GeneID" id="100631727"/>
<dbReference type="Pfam" id="PF00023">
    <property type="entry name" value="Ank"/>
    <property type="match status" value="1"/>
</dbReference>
<evidence type="ECO:0000256" key="2">
    <source>
        <dbReference type="ARBA" id="ARBA00023043"/>
    </source>
</evidence>
<dbReference type="KEGG" id="aqu:100631727"/>
<feature type="repeat" description="ANK" evidence="3">
    <location>
        <begin position="217"/>
        <end position="250"/>
    </location>
</feature>
<dbReference type="InterPro" id="IPR002110">
    <property type="entry name" value="Ankyrin_rpt"/>
</dbReference>
<dbReference type="Proteomes" id="UP000007879">
    <property type="component" value="Unassembled WGS sequence"/>
</dbReference>
<keyword evidence="2 3" id="KW-0040">ANK repeat</keyword>
<dbReference type="PANTHER" id="PTHR24141">
    <property type="entry name" value="2-5A-DEPENDENT RIBONUCLEASE"/>
    <property type="match status" value="1"/>
</dbReference>
<dbReference type="PROSITE" id="PS50297">
    <property type="entry name" value="ANK_REP_REGION"/>
    <property type="match status" value="5"/>
</dbReference>
<proteinExistence type="predicted"/>
<name>A0AAN0JDL1_AMPQE</name>
<dbReference type="GO" id="GO:0003723">
    <property type="term" value="F:RNA binding"/>
    <property type="evidence" value="ECO:0007669"/>
    <property type="project" value="TreeGrafter"/>
</dbReference>
<dbReference type="PROSITE" id="PS50088">
    <property type="entry name" value="ANK_REPEAT"/>
    <property type="match status" value="6"/>
</dbReference>
<dbReference type="SUPFAM" id="SSF48403">
    <property type="entry name" value="Ankyrin repeat"/>
    <property type="match status" value="2"/>
</dbReference>
<accession>A0AAN0JDL1</accession>
<protein>
    <submittedName>
        <fullName evidence="4">Uncharacterized protein</fullName>
    </submittedName>
</protein>
<dbReference type="GO" id="GO:0006396">
    <property type="term" value="P:RNA processing"/>
    <property type="evidence" value="ECO:0007669"/>
    <property type="project" value="TreeGrafter"/>
</dbReference>
<dbReference type="EnsemblMetazoa" id="XM_019999234.1">
    <property type="protein sequence ID" value="XP_019854793.1"/>
    <property type="gene ID" value="LOC100631727"/>
</dbReference>
<dbReference type="PRINTS" id="PR01415">
    <property type="entry name" value="ANKYRIN"/>
</dbReference>
<dbReference type="Gene3D" id="1.25.40.20">
    <property type="entry name" value="Ankyrin repeat-containing domain"/>
    <property type="match status" value="3"/>
</dbReference>
<reference evidence="5" key="1">
    <citation type="journal article" date="2010" name="Nature">
        <title>The Amphimedon queenslandica genome and the evolution of animal complexity.</title>
        <authorList>
            <person name="Srivastava M."/>
            <person name="Simakov O."/>
            <person name="Chapman J."/>
            <person name="Fahey B."/>
            <person name="Gauthier M.E."/>
            <person name="Mitros T."/>
            <person name="Richards G.S."/>
            <person name="Conaco C."/>
            <person name="Dacre M."/>
            <person name="Hellsten U."/>
            <person name="Larroux C."/>
            <person name="Putnam N.H."/>
            <person name="Stanke M."/>
            <person name="Adamska M."/>
            <person name="Darling A."/>
            <person name="Degnan S.M."/>
            <person name="Oakley T.H."/>
            <person name="Plachetzki D.C."/>
            <person name="Zhai Y."/>
            <person name="Adamski M."/>
            <person name="Calcino A."/>
            <person name="Cummins S.F."/>
            <person name="Goodstein D.M."/>
            <person name="Harris C."/>
            <person name="Jackson D.J."/>
            <person name="Leys S.P."/>
            <person name="Shu S."/>
            <person name="Woodcroft B.J."/>
            <person name="Vervoort M."/>
            <person name="Kosik K.S."/>
            <person name="Manning G."/>
            <person name="Degnan B.M."/>
            <person name="Rokhsar D.S."/>
        </authorList>
    </citation>
    <scope>NUCLEOTIDE SEQUENCE [LARGE SCALE GENOMIC DNA]</scope>
</reference>
<feature type="repeat" description="ANK" evidence="3">
    <location>
        <begin position="336"/>
        <end position="368"/>
    </location>
</feature>
<evidence type="ECO:0000313" key="5">
    <source>
        <dbReference type="Proteomes" id="UP000007879"/>
    </source>
</evidence>
<dbReference type="Pfam" id="PF12796">
    <property type="entry name" value="Ank_2"/>
    <property type="match status" value="4"/>
</dbReference>
<evidence type="ECO:0000313" key="4">
    <source>
        <dbReference type="EnsemblMetazoa" id="XP_019854793.1"/>
    </source>
</evidence>
<keyword evidence="1" id="KW-0677">Repeat</keyword>
<dbReference type="AlphaFoldDB" id="A0AAN0JDL1"/>
<dbReference type="GO" id="GO:0004540">
    <property type="term" value="F:RNA nuclease activity"/>
    <property type="evidence" value="ECO:0007669"/>
    <property type="project" value="TreeGrafter"/>
</dbReference>
<dbReference type="InterPro" id="IPR036770">
    <property type="entry name" value="Ankyrin_rpt-contain_sf"/>
</dbReference>
<sequence length="397" mass="43693">MTEIHKYIIENGALPLTCSPSQVTAVNRNGDTCTHVSARHGHVGLLRELHVRYGLSLKVTNNEGKTPLHDAAQNGHNDCIEYLISEGNCCVDTLKRGDWTPLMLACSKNHMKSIKLLISFGASLQLCNKDGWTAFHITSREGSSEIVRYLLRTPLMLACSKNHMKSIKLLISFGASLQLCNKDGWTAFHITSREGSSEIVRYLLEINGNCWKTLSSNGRTPLHTAALHGHTEIVKILCIECGADVNSKDSCGVTPLMDSVRANHISVTKLLVEELMADIFIEDVLGRSLLHHGAQAGSVDVLSYLLQRQDEKEQEAELRDKYDIKKCINKPNSGSGRMTPLHYAAKEGQGMVIKLLLRFGADISARDSHGRTALDIASNARNGSKAVEILLEHSTPH</sequence>
<organism evidence="4 5">
    <name type="scientific">Amphimedon queenslandica</name>
    <name type="common">Sponge</name>
    <dbReference type="NCBI Taxonomy" id="400682"/>
    <lineage>
        <taxon>Eukaryota</taxon>
        <taxon>Metazoa</taxon>
        <taxon>Porifera</taxon>
        <taxon>Demospongiae</taxon>
        <taxon>Heteroscleromorpha</taxon>
        <taxon>Haplosclerida</taxon>
        <taxon>Niphatidae</taxon>
        <taxon>Amphimedon</taxon>
    </lineage>
</organism>
<feature type="repeat" description="ANK" evidence="3">
    <location>
        <begin position="63"/>
        <end position="87"/>
    </location>
</feature>
<dbReference type="PANTHER" id="PTHR24141:SF1">
    <property type="entry name" value="2-5A-DEPENDENT RIBONUCLEASE"/>
    <property type="match status" value="1"/>
</dbReference>